<sequence length="186" mass="20218">MSLKTVAAIDRQPSLLKNLGLPRRKLRSTFLAKYLFLLTTQADNTSVPRTLLLSMIGLTWRANDDGVMTLDKGSDGELINDAEKIGVEATSLATEFVINVLKTIAGQGADDLDLAEPKDEPNYNQIDPDFSSNSPLRGAVEHSGPRLLDAGALPDVDFDTWLKAAKIAPGISRNFGDSERSKEAYN</sequence>
<proteinExistence type="predicted"/>
<feature type="compositionally biased region" description="Polar residues" evidence="1">
    <location>
        <begin position="122"/>
        <end position="135"/>
    </location>
</feature>
<gene>
    <name evidence="2" type="ORF">C2857_004483</name>
</gene>
<protein>
    <submittedName>
        <fullName evidence="2">Uncharacterized protein</fullName>
    </submittedName>
</protein>
<reference evidence="2 3" key="1">
    <citation type="journal article" date="2018" name="PLoS Genet.">
        <title>Repeat elements organise 3D genome structure and mediate transcription in the filamentous fungus Epichloe festucae.</title>
        <authorList>
            <person name="Winter D.J."/>
            <person name="Ganley A.R.D."/>
            <person name="Young C.A."/>
            <person name="Liachko I."/>
            <person name="Schardl C.L."/>
            <person name="Dupont P.Y."/>
            <person name="Berry D."/>
            <person name="Ram A."/>
            <person name="Scott B."/>
            <person name="Cox M.P."/>
        </authorList>
    </citation>
    <scope>NUCLEOTIDE SEQUENCE [LARGE SCALE GENOMIC DNA]</scope>
    <source>
        <strain evidence="2 3">Fl1</strain>
    </source>
</reference>
<dbReference type="EMBL" id="CP031387">
    <property type="protein sequence ID" value="QPH00652.1"/>
    <property type="molecule type" value="Genomic_DNA"/>
</dbReference>
<dbReference type="OrthoDB" id="539213at2759"/>
<dbReference type="AlphaFoldDB" id="A0A7S9PVS4"/>
<name>A0A7S9PVS4_EPIFF</name>
<evidence type="ECO:0000256" key="1">
    <source>
        <dbReference type="SAM" id="MobiDB-lite"/>
    </source>
</evidence>
<accession>A0A7S9PVS4</accession>
<evidence type="ECO:0000313" key="2">
    <source>
        <dbReference type="EMBL" id="QPH00652.1"/>
    </source>
</evidence>
<evidence type="ECO:0000313" key="3">
    <source>
        <dbReference type="Proteomes" id="UP000594364"/>
    </source>
</evidence>
<dbReference type="Proteomes" id="UP000594364">
    <property type="component" value="Chromosome 3"/>
</dbReference>
<keyword evidence="3" id="KW-1185">Reference proteome</keyword>
<organism evidence="2 3">
    <name type="scientific">Epichloe festucae (strain Fl1)</name>
    <dbReference type="NCBI Taxonomy" id="877507"/>
    <lineage>
        <taxon>Eukaryota</taxon>
        <taxon>Fungi</taxon>
        <taxon>Dikarya</taxon>
        <taxon>Ascomycota</taxon>
        <taxon>Pezizomycotina</taxon>
        <taxon>Sordariomycetes</taxon>
        <taxon>Hypocreomycetidae</taxon>
        <taxon>Hypocreales</taxon>
        <taxon>Clavicipitaceae</taxon>
        <taxon>Epichloe</taxon>
    </lineage>
</organism>
<feature type="region of interest" description="Disordered" evidence="1">
    <location>
        <begin position="116"/>
        <end position="138"/>
    </location>
</feature>